<evidence type="ECO:0000256" key="1">
    <source>
        <dbReference type="ARBA" id="ARBA00000142"/>
    </source>
</evidence>
<dbReference type="InterPro" id="IPR003358">
    <property type="entry name" value="tRNA_(Gua-N-7)_MeTrfase_Trmb"/>
</dbReference>
<proteinExistence type="predicted"/>
<dbReference type="GO" id="GO:0008176">
    <property type="term" value="F:tRNA (guanine(46)-N7)-methyltransferase activity"/>
    <property type="evidence" value="ECO:0007669"/>
    <property type="project" value="UniProtKB-EC"/>
</dbReference>
<keyword evidence="5" id="KW-0949">S-adenosyl-L-methionine</keyword>
<evidence type="ECO:0000256" key="4">
    <source>
        <dbReference type="ARBA" id="ARBA00022679"/>
    </source>
</evidence>
<evidence type="ECO:0000256" key="6">
    <source>
        <dbReference type="ARBA" id="ARBA00022694"/>
    </source>
</evidence>
<organism evidence="7">
    <name type="scientific">Tetraselmis sp. GSL018</name>
    <dbReference type="NCBI Taxonomy" id="582737"/>
    <lineage>
        <taxon>Eukaryota</taxon>
        <taxon>Viridiplantae</taxon>
        <taxon>Chlorophyta</taxon>
        <taxon>core chlorophytes</taxon>
        <taxon>Chlorodendrophyceae</taxon>
        <taxon>Chlorodendrales</taxon>
        <taxon>Chlorodendraceae</taxon>
        <taxon>Tetraselmis</taxon>
    </lineage>
</organism>
<dbReference type="SUPFAM" id="SSF53335">
    <property type="entry name" value="S-adenosyl-L-methionine-dependent methyltransferases"/>
    <property type="match status" value="1"/>
</dbReference>
<gene>
    <name evidence="7" type="primary">TRMB</name>
    <name evidence="7" type="ORF">TSPGSL018_26762</name>
</gene>
<dbReference type="EMBL" id="GBEZ01011664">
    <property type="protein sequence ID" value="JAC74142.1"/>
    <property type="molecule type" value="Transcribed_RNA"/>
</dbReference>
<evidence type="ECO:0000313" key="7">
    <source>
        <dbReference type="EMBL" id="JAC74142.1"/>
    </source>
</evidence>
<evidence type="ECO:0000256" key="2">
    <source>
        <dbReference type="ARBA" id="ARBA00011977"/>
    </source>
</evidence>
<dbReference type="PROSITE" id="PS51625">
    <property type="entry name" value="SAM_MT_TRMB"/>
    <property type="match status" value="1"/>
</dbReference>
<comment type="catalytic activity">
    <reaction evidence="1">
        <text>guanosine(46) in tRNA + S-adenosyl-L-methionine = N(7)-methylguanosine(46) in tRNA + S-adenosyl-L-homocysteine</text>
        <dbReference type="Rhea" id="RHEA:42708"/>
        <dbReference type="Rhea" id="RHEA-COMP:10188"/>
        <dbReference type="Rhea" id="RHEA-COMP:10189"/>
        <dbReference type="ChEBI" id="CHEBI:57856"/>
        <dbReference type="ChEBI" id="CHEBI:59789"/>
        <dbReference type="ChEBI" id="CHEBI:74269"/>
        <dbReference type="ChEBI" id="CHEBI:74480"/>
        <dbReference type="EC" id="2.1.1.33"/>
    </reaction>
</comment>
<keyword evidence="4 7" id="KW-0808">Transferase</keyword>
<evidence type="ECO:0000256" key="5">
    <source>
        <dbReference type="ARBA" id="ARBA00022691"/>
    </source>
</evidence>
<name>A0A061RMN5_9CHLO</name>
<keyword evidence="3 7" id="KW-0489">Methyltransferase</keyword>
<dbReference type="NCBIfam" id="TIGR00091">
    <property type="entry name" value="tRNA (guanosine(46)-N7)-methyltransferase TrmB"/>
    <property type="match status" value="1"/>
</dbReference>
<sequence>MFPDKLMVGLELRDKVSEYVRERIENLRSSSGGAYRNISVMRANAQRNLPNYFRKAQLEKMFFLFPDPHFKAHNHRRRIISQQLLTEYAYLMKVGATLYTITDVEELGKWMRDHLDEHPLFERIPDDELAEDPCTQLIELATEEGQKVERNNGQVYKAIYRRVAGLHDK</sequence>
<dbReference type="GO" id="GO:0043527">
    <property type="term" value="C:tRNA methyltransferase complex"/>
    <property type="evidence" value="ECO:0007669"/>
    <property type="project" value="TreeGrafter"/>
</dbReference>
<dbReference type="PANTHER" id="PTHR23417">
    <property type="entry name" value="3-DEOXY-D-MANNO-OCTULOSONIC-ACID TRANSFERASE/TRNA GUANINE-N 7 - -METHYLTRANSFERASE"/>
    <property type="match status" value="1"/>
</dbReference>
<dbReference type="PANTHER" id="PTHR23417:SF16">
    <property type="entry name" value="TRNA (GUANINE-N(7)-)-METHYLTRANSFERASE"/>
    <property type="match status" value="1"/>
</dbReference>
<reference evidence="7" key="1">
    <citation type="submission" date="2014-05" db="EMBL/GenBank/DDBJ databases">
        <title>The transcriptome of the halophilic microalga Tetraselmis sp. GSL018 isolated from the Great Salt Lake, Utah.</title>
        <authorList>
            <person name="Jinkerson R.E."/>
            <person name="D'Adamo S."/>
            <person name="Posewitz M.C."/>
        </authorList>
    </citation>
    <scope>NUCLEOTIDE SEQUENCE</scope>
    <source>
        <strain evidence="7">GSL018</strain>
    </source>
</reference>
<dbReference type="AlphaFoldDB" id="A0A061RMN5"/>
<protein>
    <recommendedName>
        <fullName evidence="2">tRNA (guanine(46)-N(7))-methyltransferase</fullName>
        <ecNumber evidence="2">2.1.1.33</ecNumber>
    </recommendedName>
</protein>
<keyword evidence="6" id="KW-0819">tRNA processing</keyword>
<dbReference type="InterPro" id="IPR029063">
    <property type="entry name" value="SAM-dependent_MTases_sf"/>
</dbReference>
<accession>A0A061RMN5</accession>
<dbReference type="EC" id="2.1.1.33" evidence="2"/>
<dbReference type="Pfam" id="PF02390">
    <property type="entry name" value="Methyltransf_4"/>
    <property type="match status" value="1"/>
</dbReference>
<evidence type="ECO:0000256" key="3">
    <source>
        <dbReference type="ARBA" id="ARBA00022603"/>
    </source>
</evidence>
<dbReference type="Gene3D" id="3.40.50.150">
    <property type="entry name" value="Vaccinia Virus protein VP39"/>
    <property type="match status" value="1"/>
</dbReference>